<feature type="compositionally biased region" description="Pro residues" evidence="1">
    <location>
        <begin position="67"/>
        <end position="76"/>
    </location>
</feature>
<proteinExistence type="predicted"/>
<evidence type="ECO:0000256" key="1">
    <source>
        <dbReference type="SAM" id="MobiDB-lite"/>
    </source>
</evidence>
<sequence>MLLTPQAIAAPVVTAVQPLVEPGVGNAGNTHSRPIPNSGLSEIISALISKRAPLPPPSAEKGTSGTPAPPFQPPIAPGAGNVGNNQPRPISASGAYPLPPSTIITGPQSSSSLAPRPPPSAEKGTTGPSAPPSQPPISPGVGTSGDDQSKYVAGSWGRPVGVGKGPAVLAGWGALGVEAHENCIMIN</sequence>
<protein>
    <submittedName>
        <fullName evidence="2">Uncharacterized protein</fullName>
    </submittedName>
</protein>
<feature type="region of interest" description="Disordered" evidence="1">
    <location>
        <begin position="52"/>
        <end position="162"/>
    </location>
</feature>
<accession>A0ABR3JBL9</accession>
<evidence type="ECO:0000313" key="2">
    <source>
        <dbReference type="EMBL" id="KAL0952941.1"/>
    </source>
</evidence>
<dbReference type="Proteomes" id="UP001556367">
    <property type="component" value="Unassembled WGS sequence"/>
</dbReference>
<name>A0ABR3JBL9_9AGAR</name>
<reference evidence="3" key="1">
    <citation type="submission" date="2024-06" db="EMBL/GenBank/DDBJ databases">
        <title>Multi-omics analyses provide insights into the biosynthesis of the anticancer antibiotic pleurotin in Hohenbuehelia grisea.</title>
        <authorList>
            <person name="Weaver J.A."/>
            <person name="Alberti F."/>
        </authorList>
    </citation>
    <scope>NUCLEOTIDE SEQUENCE [LARGE SCALE GENOMIC DNA]</scope>
    <source>
        <strain evidence="3">T-177</strain>
    </source>
</reference>
<feature type="compositionally biased region" description="Pro residues" evidence="1">
    <location>
        <begin position="129"/>
        <end position="138"/>
    </location>
</feature>
<gene>
    <name evidence="2" type="ORF">HGRIS_007154</name>
</gene>
<keyword evidence="3" id="KW-1185">Reference proteome</keyword>
<dbReference type="EMBL" id="JASNQZ010000010">
    <property type="protein sequence ID" value="KAL0952941.1"/>
    <property type="molecule type" value="Genomic_DNA"/>
</dbReference>
<comment type="caution">
    <text evidence="2">The sequence shown here is derived from an EMBL/GenBank/DDBJ whole genome shotgun (WGS) entry which is preliminary data.</text>
</comment>
<evidence type="ECO:0000313" key="3">
    <source>
        <dbReference type="Proteomes" id="UP001556367"/>
    </source>
</evidence>
<organism evidence="2 3">
    <name type="scientific">Hohenbuehelia grisea</name>
    <dbReference type="NCBI Taxonomy" id="104357"/>
    <lineage>
        <taxon>Eukaryota</taxon>
        <taxon>Fungi</taxon>
        <taxon>Dikarya</taxon>
        <taxon>Basidiomycota</taxon>
        <taxon>Agaricomycotina</taxon>
        <taxon>Agaricomycetes</taxon>
        <taxon>Agaricomycetidae</taxon>
        <taxon>Agaricales</taxon>
        <taxon>Pleurotineae</taxon>
        <taxon>Pleurotaceae</taxon>
        <taxon>Hohenbuehelia</taxon>
    </lineage>
</organism>